<keyword evidence="3" id="KW-1185">Reference proteome</keyword>
<evidence type="ECO:0000259" key="1">
    <source>
        <dbReference type="PROSITE" id="PS50125"/>
    </source>
</evidence>
<dbReference type="EC" id="4.6.1.-" evidence="2"/>
<dbReference type="SUPFAM" id="SSF55073">
    <property type="entry name" value="Nucleotide cyclase"/>
    <property type="match status" value="1"/>
</dbReference>
<dbReference type="Gene3D" id="3.30.70.1230">
    <property type="entry name" value="Nucleotide cyclase"/>
    <property type="match status" value="1"/>
</dbReference>
<dbReference type="PROSITE" id="PS50125">
    <property type="entry name" value="GUANYLATE_CYCLASE_2"/>
    <property type="match status" value="1"/>
</dbReference>
<dbReference type="EMBL" id="JBHPBY010000262">
    <property type="protein sequence ID" value="MFC1852075.1"/>
    <property type="molecule type" value="Genomic_DNA"/>
</dbReference>
<evidence type="ECO:0000313" key="3">
    <source>
        <dbReference type="Proteomes" id="UP001594351"/>
    </source>
</evidence>
<proteinExistence type="predicted"/>
<dbReference type="Pfam" id="PF00211">
    <property type="entry name" value="Guanylate_cyc"/>
    <property type="match status" value="1"/>
</dbReference>
<keyword evidence="2" id="KW-0456">Lyase</keyword>
<dbReference type="SMART" id="SM00044">
    <property type="entry name" value="CYCc"/>
    <property type="match status" value="1"/>
</dbReference>
<dbReference type="Proteomes" id="UP001594351">
    <property type="component" value="Unassembled WGS sequence"/>
</dbReference>
<feature type="domain" description="Guanylate cyclase" evidence="1">
    <location>
        <begin position="11"/>
        <end position="139"/>
    </location>
</feature>
<comment type="caution">
    <text evidence="2">The sequence shown here is derived from an EMBL/GenBank/DDBJ whole genome shotgun (WGS) entry which is preliminary data.</text>
</comment>
<reference evidence="2 3" key="1">
    <citation type="submission" date="2024-09" db="EMBL/GenBank/DDBJ databases">
        <title>Laminarin stimulates single cell rates of sulfate reduction while oxygen inhibits transcriptomic activity in coastal marine sediment.</title>
        <authorList>
            <person name="Lindsay M."/>
            <person name="Orcutt B."/>
            <person name="Emerson D."/>
            <person name="Stepanauskas R."/>
            <person name="D'Angelo T."/>
        </authorList>
    </citation>
    <scope>NUCLEOTIDE SEQUENCE [LARGE SCALE GENOMIC DNA]</scope>
    <source>
        <strain evidence="2">SAG AM-311-K15</strain>
    </source>
</reference>
<protein>
    <submittedName>
        <fullName evidence="2">Adenylate/guanylate cyclase domain-containing protein</fullName>
        <ecNumber evidence="2">4.6.1.-</ecNumber>
    </submittedName>
</protein>
<dbReference type="InterPro" id="IPR001054">
    <property type="entry name" value="A/G_cyclase"/>
</dbReference>
<dbReference type="GO" id="GO:0016829">
    <property type="term" value="F:lyase activity"/>
    <property type="evidence" value="ECO:0007669"/>
    <property type="project" value="UniProtKB-KW"/>
</dbReference>
<name>A0ABV6Z0V3_UNCC1</name>
<sequence>MEVIPEVKDITVLYADFIGFNKLAKIFEPNDMMAFLNRLFQVMEAPINEFQGVIDKIVGDAIIVTFNAFEPVAQHQEDAVKTAIKIIDAVKAFSQEEEHKIELGIGIASGQASCGPVGTSTYHPPTVVGQVVGKAYQLSEKGCKQNLSTLYVDANVFHETISSFEYQQIEEDIFKVNIPLFP</sequence>
<dbReference type="InterPro" id="IPR029787">
    <property type="entry name" value="Nucleotide_cyclase"/>
</dbReference>
<accession>A0ABV6Z0V3</accession>
<dbReference type="PANTHER" id="PTHR43081:SF1">
    <property type="entry name" value="ADENYLATE CYCLASE, TERMINAL-DIFFERENTIATION SPECIFIC"/>
    <property type="match status" value="1"/>
</dbReference>
<gene>
    <name evidence="2" type="ORF">ACFL27_17920</name>
</gene>
<dbReference type="CDD" id="cd07302">
    <property type="entry name" value="CHD"/>
    <property type="match status" value="1"/>
</dbReference>
<dbReference type="InterPro" id="IPR050697">
    <property type="entry name" value="Adenylyl/Guanylyl_Cyclase_3/4"/>
</dbReference>
<evidence type="ECO:0000313" key="2">
    <source>
        <dbReference type="EMBL" id="MFC1852075.1"/>
    </source>
</evidence>
<dbReference type="PANTHER" id="PTHR43081">
    <property type="entry name" value="ADENYLATE CYCLASE, TERMINAL-DIFFERENTIATION SPECIFIC-RELATED"/>
    <property type="match status" value="1"/>
</dbReference>
<organism evidence="2 3">
    <name type="scientific">candidate division CSSED10-310 bacterium</name>
    <dbReference type="NCBI Taxonomy" id="2855610"/>
    <lineage>
        <taxon>Bacteria</taxon>
        <taxon>Bacteria division CSSED10-310</taxon>
    </lineage>
</organism>